<comment type="pathway">
    <text evidence="1 9">Amino-acid biosynthesis; L-arginine biosynthesis; N(2)-acetyl-L-ornithine from L-glutamate: step 2/4.</text>
</comment>
<gene>
    <name evidence="9" type="primary">argB</name>
    <name evidence="11" type="ORF">Bcop_0303</name>
</gene>
<dbReference type="InterPro" id="IPR037528">
    <property type="entry name" value="ArgB"/>
</dbReference>
<dbReference type="PIRSF" id="PIRSF000728">
    <property type="entry name" value="NAGK"/>
    <property type="match status" value="1"/>
</dbReference>
<protein>
    <recommendedName>
        <fullName evidence="9">Acetylglutamate kinase</fullName>
        <ecNumber evidence="9">2.7.2.8</ecNumber>
    </recommendedName>
    <alternativeName>
        <fullName evidence="9">N-acetyl-L-glutamate 5-phosphotransferase</fullName>
    </alternativeName>
    <alternativeName>
        <fullName evidence="9">NAG kinase</fullName>
        <shortName evidence="9">NAGK</shortName>
    </alternativeName>
</protein>
<keyword evidence="4 9" id="KW-0808">Transferase</keyword>
<dbReference type="eggNOG" id="COG0548">
    <property type="taxonomic scope" value="Bacteria"/>
</dbReference>
<proteinExistence type="inferred from homology"/>
<dbReference type="PANTHER" id="PTHR23342">
    <property type="entry name" value="N-ACETYLGLUTAMATE SYNTHASE"/>
    <property type="match status" value="1"/>
</dbReference>
<evidence type="ECO:0000256" key="7">
    <source>
        <dbReference type="ARBA" id="ARBA00022840"/>
    </source>
</evidence>
<keyword evidence="5 9" id="KW-0547">Nucleotide-binding</keyword>
<feature type="binding site" evidence="9">
    <location>
        <begin position="41"/>
        <end position="42"/>
    </location>
    <ligand>
        <name>substrate</name>
    </ligand>
</feature>
<dbReference type="STRING" id="679937.Bcop_0303"/>
<keyword evidence="3 9" id="KW-0028">Amino-acid biosynthesis</keyword>
<evidence type="ECO:0000256" key="3">
    <source>
        <dbReference type="ARBA" id="ARBA00022605"/>
    </source>
</evidence>
<dbReference type="HOGENOM" id="CLU_053680_1_0_10"/>
<evidence type="ECO:0000256" key="8">
    <source>
        <dbReference type="ARBA" id="ARBA00048141"/>
    </source>
</evidence>
<keyword evidence="7 9" id="KW-0067">ATP-binding</keyword>
<feature type="binding site" evidence="9">
    <location>
        <position position="158"/>
    </location>
    <ligand>
        <name>substrate</name>
    </ligand>
</feature>
<comment type="function">
    <text evidence="9">Catalyzes the ATP-dependent phosphorylation of N-acetyl-L-glutamate.</text>
</comment>
<dbReference type="EC" id="2.7.2.8" evidence="9"/>
<dbReference type="GO" id="GO:0003991">
    <property type="term" value="F:acetylglutamate kinase activity"/>
    <property type="evidence" value="ECO:0007669"/>
    <property type="project" value="UniProtKB-UniRule"/>
</dbReference>
<evidence type="ECO:0000256" key="6">
    <source>
        <dbReference type="ARBA" id="ARBA00022777"/>
    </source>
</evidence>
<evidence type="ECO:0000313" key="12">
    <source>
        <dbReference type="Proteomes" id="UP000018439"/>
    </source>
</evidence>
<dbReference type="HAMAP" id="MF_00082">
    <property type="entry name" value="ArgB"/>
    <property type="match status" value="1"/>
</dbReference>
<keyword evidence="12" id="KW-1185">Reference proteome</keyword>
<evidence type="ECO:0000256" key="4">
    <source>
        <dbReference type="ARBA" id="ARBA00022679"/>
    </source>
</evidence>
<keyword evidence="2 9" id="KW-0055">Arginine biosynthesis</keyword>
<evidence type="ECO:0000256" key="5">
    <source>
        <dbReference type="ARBA" id="ARBA00022741"/>
    </source>
</evidence>
<dbReference type="OrthoDB" id="9803155at2"/>
<name>F3ZQE4_9BACE</name>
<feature type="binding site" evidence="9">
    <location>
        <position position="63"/>
    </location>
    <ligand>
        <name>substrate</name>
    </ligand>
</feature>
<accession>F3ZQE4</accession>
<dbReference type="PANTHER" id="PTHR23342:SF0">
    <property type="entry name" value="N-ACETYLGLUTAMATE SYNTHASE, MITOCHONDRIAL"/>
    <property type="match status" value="1"/>
</dbReference>
<dbReference type="NCBIfam" id="TIGR00761">
    <property type="entry name" value="argB"/>
    <property type="match status" value="1"/>
</dbReference>
<dbReference type="GO" id="GO:0005737">
    <property type="term" value="C:cytoplasm"/>
    <property type="evidence" value="ECO:0007669"/>
    <property type="project" value="UniProtKB-SubCell"/>
</dbReference>
<evidence type="ECO:0000256" key="1">
    <source>
        <dbReference type="ARBA" id="ARBA00004828"/>
    </source>
</evidence>
<evidence type="ECO:0000256" key="9">
    <source>
        <dbReference type="HAMAP-Rule" id="MF_00082"/>
    </source>
</evidence>
<dbReference type="InterPro" id="IPR036393">
    <property type="entry name" value="AceGlu_kinase-like_sf"/>
</dbReference>
<dbReference type="CDD" id="cd04238">
    <property type="entry name" value="AAK_NAGK-like"/>
    <property type="match status" value="1"/>
</dbReference>
<dbReference type="Pfam" id="PF00696">
    <property type="entry name" value="AA_kinase"/>
    <property type="match status" value="1"/>
</dbReference>
<comment type="similarity">
    <text evidence="9">Belongs to the acetylglutamate kinase family. ArgB subfamily.</text>
</comment>
<sequence>MKEQLTIVKVGGKIVEDEKSLNNLILKFKLIPGKKILVHGGGRSATQMAEQLGIQTSMVDGRRITDREMLKVVTMVYGGLINKNIVAKLQSSGINAIGLTGADGDVMRAHKREVGDVDYGYVGDIDSVNSLLLSQLMYSELVPVMAPLTHDGRGSLLNTNADTIASSCALALTEFFQVSLIYCFEKRGVLSDASDNNSVIDKITPQLFKKLVADEVVEGGMIPKLENAFSALNKGVEKVIITSVDQLSSSGGTSIKLD</sequence>
<feature type="site" description="Transition state stabilizer" evidence="9">
    <location>
        <position position="9"/>
    </location>
</feature>
<evidence type="ECO:0000256" key="2">
    <source>
        <dbReference type="ARBA" id="ARBA00022571"/>
    </source>
</evidence>
<dbReference type="AlphaFoldDB" id="F3ZQE4"/>
<dbReference type="InterPro" id="IPR004662">
    <property type="entry name" value="AcgluKinase_fam"/>
</dbReference>
<dbReference type="GO" id="GO:0042450">
    <property type="term" value="P:L-arginine biosynthetic process via ornithine"/>
    <property type="evidence" value="ECO:0007669"/>
    <property type="project" value="UniProtKB-UniRule"/>
</dbReference>
<keyword evidence="6 9" id="KW-0418">Kinase</keyword>
<organism evidence="11 12">
    <name type="scientific">Bacteroides coprosuis DSM 18011</name>
    <dbReference type="NCBI Taxonomy" id="679937"/>
    <lineage>
        <taxon>Bacteria</taxon>
        <taxon>Pseudomonadati</taxon>
        <taxon>Bacteroidota</taxon>
        <taxon>Bacteroidia</taxon>
        <taxon>Bacteroidales</taxon>
        <taxon>Bacteroidaceae</taxon>
        <taxon>Bacteroides</taxon>
    </lineage>
</organism>
<dbReference type="GO" id="GO:0005524">
    <property type="term" value="F:ATP binding"/>
    <property type="evidence" value="ECO:0007669"/>
    <property type="project" value="UniProtKB-UniRule"/>
</dbReference>
<dbReference type="SUPFAM" id="SSF53633">
    <property type="entry name" value="Carbamate kinase-like"/>
    <property type="match status" value="1"/>
</dbReference>
<dbReference type="UniPathway" id="UPA00068">
    <property type="reaction ID" value="UER00107"/>
</dbReference>
<evidence type="ECO:0000313" key="11">
    <source>
        <dbReference type="EMBL" id="EGJ70522.1"/>
    </source>
</evidence>
<evidence type="ECO:0000259" key="10">
    <source>
        <dbReference type="Pfam" id="PF00696"/>
    </source>
</evidence>
<comment type="subcellular location">
    <subcellularLocation>
        <location evidence="9">Cytoplasm</location>
    </subcellularLocation>
</comment>
<dbReference type="Gene3D" id="3.40.1160.10">
    <property type="entry name" value="Acetylglutamate kinase-like"/>
    <property type="match status" value="1"/>
</dbReference>
<comment type="catalytic activity">
    <reaction evidence="8 9">
        <text>N-acetyl-L-glutamate + ATP = N-acetyl-L-glutamyl 5-phosphate + ADP</text>
        <dbReference type="Rhea" id="RHEA:14629"/>
        <dbReference type="ChEBI" id="CHEBI:30616"/>
        <dbReference type="ChEBI" id="CHEBI:44337"/>
        <dbReference type="ChEBI" id="CHEBI:57936"/>
        <dbReference type="ChEBI" id="CHEBI:456216"/>
        <dbReference type="EC" id="2.7.2.8"/>
    </reaction>
</comment>
<feature type="site" description="Transition state stabilizer" evidence="9">
    <location>
        <position position="224"/>
    </location>
</feature>
<feature type="domain" description="Aspartate/glutamate/uridylate kinase" evidence="10">
    <location>
        <begin position="5"/>
        <end position="243"/>
    </location>
</feature>
<dbReference type="Proteomes" id="UP000018439">
    <property type="component" value="Chromosome"/>
</dbReference>
<dbReference type="InterPro" id="IPR001048">
    <property type="entry name" value="Asp/Glu/Uridylate_kinase"/>
</dbReference>
<keyword evidence="9" id="KW-0963">Cytoplasm</keyword>
<reference evidence="11 12" key="1">
    <citation type="journal article" date="2011" name="Stand. Genomic Sci.">
        <title>Non-contiguous finished genome sequence of Bacteroides coprosuis type strain (PC139).</title>
        <authorList>
            <person name="Land M."/>
            <person name="Held B."/>
            <person name="Gronow S."/>
            <person name="Abt B."/>
            <person name="Lucas S."/>
            <person name="Del Rio T.G."/>
            <person name="Nolan M."/>
            <person name="Tice H."/>
            <person name="Cheng J.F."/>
            <person name="Pitluck S."/>
            <person name="Liolios K."/>
            <person name="Pagani I."/>
            <person name="Ivanova N."/>
            <person name="Mavromatis K."/>
            <person name="Mikhailova N."/>
            <person name="Pati A."/>
            <person name="Tapia R."/>
            <person name="Han C."/>
            <person name="Goodwin L."/>
            <person name="Chen A."/>
            <person name="Palaniappan K."/>
            <person name="Hauser L."/>
            <person name="Brambilla E.M."/>
            <person name="Rohde M."/>
            <person name="Goker M."/>
            <person name="Detter J.C."/>
            <person name="Woyke T."/>
            <person name="Bristow J."/>
            <person name="Eisen J.A."/>
            <person name="Markowitz V."/>
            <person name="Hugenholtz P."/>
            <person name="Kyrpides N.C."/>
            <person name="Klenk H.P."/>
            <person name="Lapidus A."/>
        </authorList>
    </citation>
    <scope>NUCLEOTIDE SEQUENCE</scope>
    <source>
        <strain evidence="11 12">DSM 18011</strain>
    </source>
</reference>
<dbReference type="EMBL" id="CM001167">
    <property type="protein sequence ID" value="EGJ70522.1"/>
    <property type="molecule type" value="Genomic_DNA"/>
</dbReference>